<dbReference type="PROSITE" id="PS50928">
    <property type="entry name" value="ABC_TM1"/>
    <property type="match status" value="1"/>
</dbReference>
<dbReference type="GO" id="GO:0005886">
    <property type="term" value="C:plasma membrane"/>
    <property type="evidence" value="ECO:0007669"/>
    <property type="project" value="UniProtKB-SubCell"/>
</dbReference>
<feature type="transmembrane region" description="Helical" evidence="7">
    <location>
        <begin position="149"/>
        <end position="168"/>
    </location>
</feature>
<sequence length="320" mass="35712">MQSKALPIAQSRRSRSSGTRRRNWFRRYAGVRNRGINPDGFHISQVKFYVILLPLSVFMLLPILFIFSSAFKPPDELYAYPPRFFVINPTLKNFNDLFSRMSGSNMPVSRYLFNSILVTLTAVAASVLISSTAAYALSKKRFRFKQALFTINTVALMFVPIAVTIPRFLVIHRLGLLDTFWAHVLPVLALPVGVFLLKQFMDTIPNEMLEAAQMDGASDLAIYWNIVMPMIRPALATIAILTFQAAWNNVETSSLYIHSENLRTFAFYLSTLTTTATGANAVAGQGIAAAAALIMFLPNLIIFIILQSQVMSTMSHSGLK</sequence>
<dbReference type="AlphaFoldDB" id="A0A7C1FFE6"/>
<keyword evidence="2 7" id="KW-0813">Transport</keyword>
<evidence type="ECO:0000259" key="9">
    <source>
        <dbReference type="PROSITE" id="PS50928"/>
    </source>
</evidence>
<keyword evidence="4 7" id="KW-0812">Transmembrane</keyword>
<evidence type="ECO:0000256" key="3">
    <source>
        <dbReference type="ARBA" id="ARBA00022475"/>
    </source>
</evidence>
<comment type="subcellular location">
    <subcellularLocation>
        <location evidence="1 7">Cell membrane</location>
        <topology evidence="1 7">Multi-pass membrane protein</topology>
    </subcellularLocation>
</comment>
<protein>
    <submittedName>
        <fullName evidence="10">Carbohydrate ABC transporter permease</fullName>
    </submittedName>
</protein>
<evidence type="ECO:0000256" key="6">
    <source>
        <dbReference type="ARBA" id="ARBA00023136"/>
    </source>
</evidence>
<dbReference type="CDD" id="cd06261">
    <property type="entry name" value="TM_PBP2"/>
    <property type="match status" value="1"/>
</dbReference>
<feature type="domain" description="ABC transmembrane type-1" evidence="9">
    <location>
        <begin position="112"/>
        <end position="306"/>
    </location>
</feature>
<keyword evidence="5 7" id="KW-1133">Transmembrane helix</keyword>
<evidence type="ECO:0000256" key="7">
    <source>
        <dbReference type="RuleBase" id="RU363032"/>
    </source>
</evidence>
<comment type="caution">
    <text evidence="10">The sequence shown here is derived from an EMBL/GenBank/DDBJ whole genome shotgun (WGS) entry which is preliminary data.</text>
</comment>
<dbReference type="PANTHER" id="PTHR43744:SF1">
    <property type="entry name" value="BINDING-PROTEIN-DEPENDENT TRANSPORT SYSTEMS INNER MEMBRANE COMPONENT"/>
    <property type="match status" value="1"/>
</dbReference>
<evidence type="ECO:0000256" key="2">
    <source>
        <dbReference type="ARBA" id="ARBA00022448"/>
    </source>
</evidence>
<dbReference type="PANTHER" id="PTHR43744">
    <property type="entry name" value="ABC TRANSPORTER PERMEASE PROTEIN MG189-RELATED-RELATED"/>
    <property type="match status" value="1"/>
</dbReference>
<evidence type="ECO:0000313" key="10">
    <source>
        <dbReference type="EMBL" id="HDX31397.1"/>
    </source>
</evidence>
<dbReference type="InterPro" id="IPR035906">
    <property type="entry name" value="MetI-like_sf"/>
</dbReference>
<proteinExistence type="inferred from homology"/>
<organism evidence="10">
    <name type="scientific">Caldilinea aerophila</name>
    <dbReference type="NCBI Taxonomy" id="133453"/>
    <lineage>
        <taxon>Bacteria</taxon>
        <taxon>Bacillati</taxon>
        <taxon>Chloroflexota</taxon>
        <taxon>Caldilineae</taxon>
        <taxon>Caldilineales</taxon>
        <taxon>Caldilineaceae</taxon>
        <taxon>Caldilinea</taxon>
    </lineage>
</organism>
<dbReference type="Pfam" id="PF00528">
    <property type="entry name" value="BPD_transp_1"/>
    <property type="match status" value="1"/>
</dbReference>
<reference evidence="10" key="1">
    <citation type="journal article" date="2020" name="mSystems">
        <title>Genome- and Community-Level Interaction Insights into Carbon Utilization and Element Cycling Functions of Hydrothermarchaeota in Hydrothermal Sediment.</title>
        <authorList>
            <person name="Zhou Z."/>
            <person name="Liu Y."/>
            <person name="Xu W."/>
            <person name="Pan J."/>
            <person name="Luo Z.H."/>
            <person name="Li M."/>
        </authorList>
    </citation>
    <scope>NUCLEOTIDE SEQUENCE [LARGE SCALE GENOMIC DNA]</scope>
    <source>
        <strain evidence="10">SpSt-289</strain>
    </source>
</reference>
<feature type="transmembrane region" description="Helical" evidence="7">
    <location>
        <begin position="48"/>
        <end position="71"/>
    </location>
</feature>
<feature type="region of interest" description="Disordered" evidence="8">
    <location>
        <begin position="1"/>
        <end position="20"/>
    </location>
</feature>
<name>A0A7C1FFE6_9CHLR</name>
<accession>A0A7C1FFE6</accession>
<feature type="transmembrane region" description="Helical" evidence="7">
    <location>
        <begin position="111"/>
        <end position="137"/>
    </location>
</feature>
<evidence type="ECO:0000256" key="4">
    <source>
        <dbReference type="ARBA" id="ARBA00022692"/>
    </source>
</evidence>
<dbReference type="InterPro" id="IPR000515">
    <property type="entry name" value="MetI-like"/>
</dbReference>
<dbReference type="Gene3D" id="1.10.3720.10">
    <property type="entry name" value="MetI-like"/>
    <property type="match status" value="1"/>
</dbReference>
<dbReference type="EMBL" id="DSMG01000083">
    <property type="protein sequence ID" value="HDX31397.1"/>
    <property type="molecule type" value="Genomic_DNA"/>
</dbReference>
<keyword evidence="6 7" id="KW-0472">Membrane</keyword>
<dbReference type="GO" id="GO:0055085">
    <property type="term" value="P:transmembrane transport"/>
    <property type="evidence" value="ECO:0007669"/>
    <property type="project" value="InterPro"/>
</dbReference>
<gene>
    <name evidence="10" type="ORF">ENQ20_07865</name>
</gene>
<feature type="transmembrane region" description="Helical" evidence="7">
    <location>
        <begin position="222"/>
        <end position="247"/>
    </location>
</feature>
<evidence type="ECO:0000256" key="5">
    <source>
        <dbReference type="ARBA" id="ARBA00022989"/>
    </source>
</evidence>
<feature type="transmembrane region" description="Helical" evidence="7">
    <location>
        <begin position="180"/>
        <end position="201"/>
    </location>
</feature>
<keyword evidence="3" id="KW-1003">Cell membrane</keyword>
<dbReference type="SUPFAM" id="SSF161098">
    <property type="entry name" value="MetI-like"/>
    <property type="match status" value="1"/>
</dbReference>
<evidence type="ECO:0000256" key="8">
    <source>
        <dbReference type="SAM" id="MobiDB-lite"/>
    </source>
</evidence>
<feature type="transmembrane region" description="Helical" evidence="7">
    <location>
        <begin position="287"/>
        <end position="306"/>
    </location>
</feature>
<comment type="similarity">
    <text evidence="7">Belongs to the binding-protein-dependent transport system permease family.</text>
</comment>
<evidence type="ECO:0000256" key="1">
    <source>
        <dbReference type="ARBA" id="ARBA00004651"/>
    </source>
</evidence>